<dbReference type="AlphaFoldDB" id="A0A0G3G1E8"/>
<protein>
    <recommendedName>
        <fullName evidence="3">LPS export ABC transporter periplasmic protein LptC</fullName>
    </recommendedName>
</protein>
<evidence type="ECO:0008006" key="3">
    <source>
        <dbReference type="Google" id="ProtNLM"/>
    </source>
</evidence>
<dbReference type="NCBIfam" id="TIGR04409">
    <property type="entry name" value="LptC_YrbK"/>
    <property type="match status" value="1"/>
</dbReference>
<accession>A0A0G3G1E8</accession>
<name>A0A0G3G1E8_9GAMM</name>
<dbReference type="PATRIC" id="fig|106634.4.peg.385"/>
<evidence type="ECO:0000313" key="1">
    <source>
        <dbReference type="EMBL" id="AKJ94199.1"/>
    </source>
</evidence>
<organism evidence="1 2">
    <name type="scientific">Thioalkalivibrio versutus</name>
    <dbReference type="NCBI Taxonomy" id="106634"/>
    <lineage>
        <taxon>Bacteria</taxon>
        <taxon>Pseudomonadati</taxon>
        <taxon>Pseudomonadota</taxon>
        <taxon>Gammaproteobacteria</taxon>
        <taxon>Chromatiales</taxon>
        <taxon>Ectothiorhodospiraceae</taxon>
        <taxon>Thioalkalivibrio</taxon>
    </lineage>
</organism>
<evidence type="ECO:0000313" key="2">
    <source>
        <dbReference type="Proteomes" id="UP000064201"/>
    </source>
</evidence>
<dbReference type="RefSeq" id="WP_018938207.1">
    <property type="nucleotide sequence ID" value="NZ_CP011367.1"/>
</dbReference>
<dbReference type="OrthoDB" id="5973594at2"/>
<dbReference type="EMBL" id="CP011367">
    <property type="protein sequence ID" value="AKJ94199.1"/>
    <property type="molecule type" value="Genomic_DNA"/>
</dbReference>
<keyword evidence="2" id="KW-1185">Reference proteome</keyword>
<dbReference type="Proteomes" id="UP000064201">
    <property type="component" value="Chromosome"/>
</dbReference>
<gene>
    <name evidence="1" type="ORF">TVD_01895</name>
</gene>
<sequence>MLAFASAPLAQAEVSPPEGEVTLQIDGFTLHATGDDGELSHRLRGTRLREFGRDGPQWVDDPDLDLFAEGGIEWRWTAPAALHQPAAATLDLVGPTHGVQPPRGERVETLIDSRDVRVATDTMVATSDALSTLNQPGLFQRGTGLRVDSRGDTIELFHDVYSLYSETSEEDPAHDPESP</sequence>
<dbReference type="InterPro" id="IPR026265">
    <property type="entry name" value="LptC"/>
</dbReference>
<dbReference type="GO" id="GO:0015221">
    <property type="term" value="F:lipopolysaccharide transmembrane transporter activity"/>
    <property type="evidence" value="ECO:0007669"/>
    <property type="project" value="InterPro"/>
</dbReference>
<reference evidence="1 2" key="1">
    <citation type="submission" date="2015-04" db="EMBL/GenBank/DDBJ databases">
        <title>Complete Sequence for the Genome of the Thioalkalivibrio versutus D301.</title>
        <authorList>
            <person name="Mu T."/>
            <person name="Zhou J."/>
            <person name="Xu X."/>
        </authorList>
    </citation>
    <scope>NUCLEOTIDE SEQUENCE [LARGE SCALE GENOMIC DNA]</scope>
    <source>
        <strain evidence="1 2">D301</strain>
    </source>
</reference>
<dbReference type="Pfam" id="PF06835">
    <property type="entry name" value="LptC"/>
    <property type="match status" value="1"/>
</dbReference>
<dbReference type="GO" id="GO:0005886">
    <property type="term" value="C:plasma membrane"/>
    <property type="evidence" value="ECO:0007669"/>
    <property type="project" value="InterPro"/>
</dbReference>
<dbReference type="STRING" id="106634.TVD_01895"/>
<dbReference type="KEGG" id="tvr:TVD_01895"/>
<proteinExistence type="predicted"/>
<dbReference type="Gene3D" id="2.60.450.10">
    <property type="entry name" value="Lipopolysaccharide (LPS) transport protein A like domain"/>
    <property type="match status" value="1"/>
</dbReference>
<dbReference type="InterPro" id="IPR010664">
    <property type="entry name" value="LipoPS_assembly_LptC-rel"/>
</dbReference>